<protein>
    <submittedName>
        <fullName evidence="3">CAAX prenyl protease-like protein</fullName>
    </submittedName>
</protein>
<dbReference type="AlphaFoldDB" id="A0A3D9HJA3"/>
<feature type="domain" description="CAAX prenyl protease 2/Lysostaphin resistance protein A-like" evidence="2">
    <location>
        <begin position="104"/>
        <end position="192"/>
    </location>
</feature>
<name>A0A3D9HJA3_9FLAO</name>
<proteinExistence type="predicted"/>
<dbReference type="InterPro" id="IPR003675">
    <property type="entry name" value="Rce1/LyrA-like_dom"/>
</dbReference>
<keyword evidence="4" id="KW-1185">Reference proteome</keyword>
<feature type="transmembrane region" description="Helical" evidence="1">
    <location>
        <begin position="162"/>
        <end position="178"/>
    </location>
</feature>
<evidence type="ECO:0000259" key="2">
    <source>
        <dbReference type="Pfam" id="PF02517"/>
    </source>
</evidence>
<feature type="transmembrane region" description="Helical" evidence="1">
    <location>
        <begin position="71"/>
        <end position="89"/>
    </location>
</feature>
<keyword evidence="3" id="KW-0645">Protease</keyword>
<dbReference type="GO" id="GO:0004175">
    <property type="term" value="F:endopeptidase activity"/>
    <property type="evidence" value="ECO:0007669"/>
    <property type="project" value="UniProtKB-ARBA"/>
</dbReference>
<feature type="transmembrane region" description="Helical" evidence="1">
    <location>
        <begin position="33"/>
        <end position="50"/>
    </location>
</feature>
<feature type="transmembrane region" description="Helical" evidence="1">
    <location>
        <begin position="9"/>
        <end position="27"/>
    </location>
</feature>
<comment type="caution">
    <text evidence="3">The sequence shown here is derived from an EMBL/GenBank/DDBJ whole genome shotgun (WGS) entry which is preliminary data.</text>
</comment>
<dbReference type="EMBL" id="QRDX01000002">
    <property type="protein sequence ID" value="RED49543.1"/>
    <property type="molecule type" value="Genomic_DNA"/>
</dbReference>
<accession>A0A3D9HJA3</accession>
<keyword evidence="1" id="KW-0812">Transmembrane</keyword>
<dbReference type="Proteomes" id="UP000256629">
    <property type="component" value="Unassembled WGS sequence"/>
</dbReference>
<evidence type="ECO:0000256" key="1">
    <source>
        <dbReference type="SAM" id="Phobius"/>
    </source>
</evidence>
<evidence type="ECO:0000313" key="3">
    <source>
        <dbReference type="EMBL" id="RED49543.1"/>
    </source>
</evidence>
<keyword evidence="3" id="KW-0378">Hydrolase</keyword>
<organism evidence="3 4">
    <name type="scientific">Seonamhaeicola aphaedonensis</name>
    <dbReference type="NCBI Taxonomy" id="1461338"/>
    <lineage>
        <taxon>Bacteria</taxon>
        <taxon>Pseudomonadati</taxon>
        <taxon>Bacteroidota</taxon>
        <taxon>Flavobacteriia</taxon>
        <taxon>Flavobacteriales</taxon>
        <taxon>Flavobacteriaceae</taxon>
    </lineage>
</organism>
<dbReference type="GO" id="GO:0080120">
    <property type="term" value="P:CAAX-box protein maturation"/>
    <property type="evidence" value="ECO:0007669"/>
    <property type="project" value="UniProtKB-ARBA"/>
</dbReference>
<dbReference type="GO" id="GO:0006508">
    <property type="term" value="P:proteolysis"/>
    <property type="evidence" value="ECO:0007669"/>
    <property type="project" value="UniProtKB-KW"/>
</dbReference>
<dbReference type="RefSeq" id="WP_116039962.1">
    <property type="nucleotide sequence ID" value="NZ_QRDX01000002.1"/>
</dbReference>
<feature type="transmembrane region" description="Helical" evidence="1">
    <location>
        <begin position="190"/>
        <end position="207"/>
    </location>
</feature>
<reference evidence="3 4" key="1">
    <citation type="submission" date="2018-07" db="EMBL/GenBank/DDBJ databases">
        <title>Genomic Encyclopedia of Type Strains, Phase III (KMG-III): the genomes of soil and plant-associated and newly described type strains.</title>
        <authorList>
            <person name="Whitman W."/>
        </authorList>
    </citation>
    <scope>NUCLEOTIDE SEQUENCE [LARGE SCALE GENOMIC DNA]</scope>
    <source>
        <strain evidence="3 4">CECT 8487</strain>
    </source>
</reference>
<dbReference type="OrthoDB" id="9805801at2"/>
<keyword evidence="1" id="KW-0472">Membrane</keyword>
<sequence length="209" mass="24493">MKTIVYKGIEFFLVFVLAPVSFTISYLPIMIKMIIGLLGFFYVVFILIKVEKLKFQIFSNLRWKRFWKTTLIKFVVIVGVTTVFVWITNKELLFNVLVNKPKMWVGIVFIYSLLSVYPQELVYRTFFFQRYQCLIKNDKFFLFLNAIMFSLGHLFFKNTLVIVLTFLGGVLFASTFYRTNSTLLVSIEHAIYGCWLFTVGMGNMLGFPS</sequence>
<dbReference type="Pfam" id="PF02517">
    <property type="entry name" value="Rce1-like"/>
    <property type="match status" value="1"/>
</dbReference>
<keyword evidence="1" id="KW-1133">Transmembrane helix</keyword>
<feature type="transmembrane region" description="Helical" evidence="1">
    <location>
        <begin position="140"/>
        <end position="156"/>
    </location>
</feature>
<evidence type="ECO:0000313" key="4">
    <source>
        <dbReference type="Proteomes" id="UP000256629"/>
    </source>
</evidence>
<feature type="transmembrane region" description="Helical" evidence="1">
    <location>
        <begin position="101"/>
        <end position="119"/>
    </location>
</feature>
<gene>
    <name evidence="3" type="ORF">DFQ02_102317</name>
</gene>